<keyword evidence="9" id="KW-1185">Reference proteome</keyword>
<dbReference type="FunFam" id="3.40.605.10:FF:000010">
    <property type="entry name" value="N-succinylglutamate 5-semialdehyde dehydrogenase"/>
    <property type="match status" value="1"/>
</dbReference>
<evidence type="ECO:0000259" key="7">
    <source>
        <dbReference type="Pfam" id="PF00171"/>
    </source>
</evidence>
<dbReference type="EC" id="1.2.1.79" evidence="8"/>
<dbReference type="EMBL" id="JBHSKX010000001">
    <property type="protein sequence ID" value="MFC5366056.1"/>
    <property type="molecule type" value="Genomic_DNA"/>
</dbReference>
<evidence type="ECO:0000313" key="8">
    <source>
        <dbReference type="EMBL" id="MFC5366056.1"/>
    </source>
</evidence>
<feature type="active site" evidence="4">
    <location>
        <position position="264"/>
    </location>
</feature>
<comment type="caution">
    <text evidence="8">The sequence shown here is derived from an EMBL/GenBank/DDBJ whole genome shotgun (WGS) entry which is preliminary data.</text>
</comment>
<dbReference type="Pfam" id="PF00171">
    <property type="entry name" value="Aldedh"/>
    <property type="match status" value="1"/>
</dbReference>
<dbReference type="Gene3D" id="3.40.309.10">
    <property type="entry name" value="Aldehyde Dehydrogenase, Chain A, domain 2"/>
    <property type="match status" value="1"/>
</dbReference>
<dbReference type="SUPFAM" id="SSF53720">
    <property type="entry name" value="ALDH-like"/>
    <property type="match status" value="1"/>
</dbReference>
<reference evidence="8 9" key="1">
    <citation type="journal article" date="2019" name="Int. J. Syst. Evol. Microbiol.">
        <title>The Global Catalogue of Microorganisms (GCM) 10K type strain sequencing project: providing services to taxonomists for standard genome sequencing and annotation.</title>
        <authorList>
            <consortium name="The Broad Institute Genomics Platform"/>
            <consortium name="The Broad Institute Genome Sequencing Center for Infectious Disease"/>
            <person name="Wu L."/>
            <person name="Ma J."/>
        </authorList>
    </citation>
    <scope>NUCLEOTIDE SEQUENCE [LARGE SCALE GENOMIC DNA]</scope>
    <source>
        <strain evidence="8 9">CGMCC 1.12237</strain>
    </source>
</reference>
<dbReference type="GO" id="GO:0036243">
    <property type="term" value="F:succinate-semialdehyde dehydrogenase (NADP+) activity"/>
    <property type="evidence" value="ECO:0007669"/>
    <property type="project" value="UniProtKB-EC"/>
</dbReference>
<comment type="similarity">
    <text evidence="1 5">Belongs to the aldehyde dehydrogenase family.</text>
</comment>
<proteinExistence type="inferred from homology"/>
<name>A0ABD5R888_9EURY</name>
<dbReference type="PROSITE" id="PS00687">
    <property type="entry name" value="ALDEHYDE_DEHYDR_GLU"/>
    <property type="match status" value="1"/>
</dbReference>
<protein>
    <submittedName>
        <fullName evidence="8">Succinic semialdehyde dehydrogenase</fullName>
        <ecNumber evidence="8">1.2.1.79</ecNumber>
    </submittedName>
</protein>
<evidence type="ECO:0000256" key="3">
    <source>
        <dbReference type="ARBA" id="ARBA00023002"/>
    </source>
</evidence>
<keyword evidence="2" id="KW-0521">NADP</keyword>
<dbReference type="InterPro" id="IPR029510">
    <property type="entry name" value="Ald_DH_CS_GLU"/>
</dbReference>
<evidence type="ECO:0000256" key="6">
    <source>
        <dbReference type="SAM" id="MobiDB-lite"/>
    </source>
</evidence>
<dbReference type="Proteomes" id="UP001596201">
    <property type="component" value="Unassembled WGS sequence"/>
</dbReference>
<keyword evidence="3 5" id="KW-0560">Oxidoreductase</keyword>
<sequence>MTRSSPPESVADLQRLDSLTTRTADPSGAPAENRDRITVRDPATDAVVGSVPACTPEDVSTAVDRAREAQQSWAERPVSERAAVLSRYHDRVLAHRQELLDLMQLESGKARQDAFEELLDVATNARYYASEGPGMLSSERRRGAFPLLTKTVEHRHPVGVVGVVSPWNYPLTLAVSDALPALLAGNAVVLKPDEHTPFTALRAVELLREAGLPDDLFQVVTGRGPELGEPLISSVDFLQFTGSSEVGRIVASQAGEHLIDCSLELGGKNPMLVLSDADVSKAAAGAVRGSFTTAGQLCISFERIYVHESVFDDFCDEFVERTRRLELGAAYDYGPDVGSMLSAEQVDKTERHVEDALSEGATVLTGGRRRPDLGPHFFEPTVLTDVPESATLSDEETFGPVAAVYPVSSTDEAVARANDSDYGLNAAVWTEDTAVGESVARRVDCGTVNVNEAFAATWASVDAPMGGMDDSGLGRRHGEHGLTKFTESQTVSTQRVVPFATPRRVPGWVWERFMIGNLRGLKRVAGLRSRVRAVAEKLPGGRR</sequence>
<dbReference type="AlphaFoldDB" id="A0ABD5R888"/>
<evidence type="ECO:0000313" key="9">
    <source>
        <dbReference type="Proteomes" id="UP001596201"/>
    </source>
</evidence>
<gene>
    <name evidence="8" type="ORF">ACFPJ5_03835</name>
</gene>
<evidence type="ECO:0000256" key="2">
    <source>
        <dbReference type="ARBA" id="ARBA00022857"/>
    </source>
</evidence>
<organism evidence="8 9">
    <name type="scientific">Salinirubrum litoreum</name>
    <dbReference type="NCBI Taxonomy" id="1126234"/>
    <lineage>
        <taxon>Archaea</taxon>
        <taxon>Methanobacteriati</taxon>
        <taxon>Methanobacteriota</taxon>
        <taxon>Stenosarchaea group</taxon>
        <taxon>Halobacteria</taxon>
        <taxon>Halobacteriales</taxon>
        <taxon>Haloferacaceae</taxon>
        <taxon>Salinirubrum</taxon>
    </lineage>
</organism>
<feature type="domain" description="Aldehyde dehydrogenase" evidence="7">
    <location>
        <begin position="33"/>
        <end position="491"/>
    </location>
</feature>
<dbReference type="InterPro" id="IPR015590">
    <property type="entry name" value="Aldehyde_DH_dom"/>
</dbReference>
<dbReference type="InterPro" id="IPR016162">
    <property type="entry name" value="Ald_DH_N"/>
</dbReference>
<dbReference type="NCBIfam" id="NF006916">
    <property type="entry name" value="PRK09407.1"/>
    <property type="match status" value="1"/>
</dbReference>
<dbReference type="InterPro" id="IPR012394">
    <property type="entry name" value="Aldehyde_DH_NAD(P)"/>
</dbReference>
<dbReference type="InterPro" id="IPR016163">
    <property type="entry name" value="Ald_DH_C"/>
</dbReference>
<dbReference type="CDD" id="cd07101">
    <property type="entry name" value="ALDH_SSADH2_GabD2"/>
    <property type="match status" value="1"/>
</dbReference>
<dbReference type="FunFam" id="3.40.309.10:FF:000009">
    <property type="entry name" value="Aldehyde dehydrogenase A"/>
    <property type="match status" value="1"/>
</dbReference>
<feature type="region of interest" description="Disordered" evidence="6">
    <location>
        <begin position="1"/>
        <end position="40"/>
    </location>
</feature>
<dbReference type="Gene3D" id="3.40.605.10">
    <property type="entry name" value="Aldehyde Dehydrogenase, Chain A, domain 1"/>
    <property type="match status" value="1"/>
</dbReference>
<dbReference type="PIRSF" id="PIRSF036492">
    <property type="entry name" value="ALDH"/>
    <property type="match status" value="1"/>
</dbReference>
<evidence type="ECO:0000256" key="5">
    <source>
        <dbReference type="RuleBase" id="RU003345"/>
    </source>
</evidence>
<dbReference type="RefSeq" id="WP_227228581.1">
    <property type="nucleotide sequence ID" value="NZ_JAJCVJ010000001.1"/>
</dbReference>
<dbReference type="PANTHER" id="PTHR11699">
    <property type="entry name" value="ALDEHYDE DEHYDROGENASE-RELATED"/>
    <property type="match status" value="1"/>
</dbReference>
<dbReference type="InterPro" id="IPR016161">
    <property type="entry name" value="Ald_DH/histidinol_DH"/>
</dbReference>
<evidence type="ECO:0000256" key="1">
    <source>
        <dbReference type="ARBA" id="ARBA00009986"/>
    </source>
</evidence>
<evidence type="ECO:0000256" key="4">
    <source>
        <dbReference type="PROSITE-ProRule" id="PRU10007"/>
    </source>
</evidence>
<accession>A0ABD5R888</accession>